<dbReference type="GO" id="GO:0003677">
    <property type="term" value="F:DNA binding"/>
    <property type="evidence" value="ECO:0007669"/>
    <property type="project" value="UniProtKB-UniRule"/>
</dbReference>
<keyword evidence="16" id="KW-1185">Reference proteome</keyword>
<evidence type="ECO:0000256" key="10">
    <source>
        <dbReference type="ARBA" id="ARBA00023125"/>
    </source>
</evidence>
<evidence type="ECO:0000256" key="12">
    <source>
        <dbReference type="ARBA" id="ARBA00046380"/>
    </source>
</evidence>
<dbReference type="EMBL" id="CP011013">
    <property type="protein sequence ID" value="AJT50776.1"/>
    <property type="molecule type" value="Genomic_DNA"/>
</dbReference>
<keyword evidence="6 13" id="KW-0378">Hydrolase</keyword>
<proteinExistence type="inferred from homology"/>
<dbReference type="GO" id="GO:0016787">
    <property type="term" value="F:hydrolase activity"/>
    <property type="evidence" value="ECO:0007669"/>
    <property type="project" value="UniProtKB-KW"/>
</dbReference>
<comment type="subunit">
    <text evidence="12 13">Monomer. Binds crRNA and tracrRNA.</text>
</comment>
<comment type="cofactor">
    <cofactor evidence="1">
        <name>Mg(2+)</name>
        <dbReference type="ChEBI" id="CHEBI:18420"/>
    </cofactor>
</comment>
<dbReference type="InterPro" id="IPR055228">
    <property type="entry name" value="Cas9_RuvC"/>
</dbReference>
<dbReference type="Pfam" id="PF16593">
    <property type="entry name" value="Cas9-BH"/>
    <property type="match status" value="1"/>
</dbReference>
<evidence type="ECO:0000256" key="8">
    <source>
        <dbReference type="ARBA" id="ARBA00022884"/>
    </source>
</evidence>
<name>A0A0D4CLL6_LIMMU</name>
<dbReference type="PROSITE" id="PS51749">
    <property type="entry name" value="HNH_CAS9"/>
    <property type="match status" value="1"/>
</dbReference>
<evidence type="ECO:0000256" key="6">
    <source>
        <dbReference type="ARBA" id="ARBA00022801"/>
    </source>
</evidence>
<sequence length="1396" mass="161205">MDSSKQGLRRYHLGLDIGTNSIGWTAIDDHFSLLRVKGKNAIGVRTFKEGETAADRRGFRTARRRLSRRRWRLQFLDEFFAPYLAEVDPNFLARLKQSDISAKDPAKNQEYMGKLLFPDQEAASDGNGYPTLIQMRKAMPAEKAADFPVFNIYQLRYALMNEKRKFDLREIYLAVHHIVKYRGNFLNNTSVDKFKADQIDFNKSFETLNDLFRQVQPIAPFQIDLTKVDELGKLLLDTKQKKLDRQKAVAKLLPLIEDGTDKEIVKAHQQTAREISKLILGYKAKVGLILQNNLDQTLDMSTENSDDQLMQIAEELDDYQMELINQLSLLYSQIMLNEIVPNGETVSASMLNRYYKHRCQLKELKDYGAAQDKKTREQLDHLYAEYIGQIPKDSKFDFTKDLKKLMDKSDLGQKIKDEIEAGDYLPKQRTSANGVIPHQMHQQELDQIIENQKEYYPWLAEPNPVEKNIKNAKYKLDQLVSFRVPYYVGPMITLADQQKTSKASFAWAVRKKAGKITPWNFYDMIDREKSANNFIKRMTNKDTYLLSEDVLPASSLLYQKFTVLNELNNIRVNGRKLQPALKQAIYTDLFQKRKTVNLKTLTNFLAIHEPTLTKPKIEGLSNGRSFNSSLGTYIDMSKILGDSLDDLNYRDDIEKIIEWSTVFEDSEIYGVKLQEIQWLTNEQREKLVRKRYQGWGRLSKKLLTGITDENGQRIIDLMWDTSKNFMQIVHQPVFEEQIAELNQQLLQDADKAPLEVVDDILADAYTSPQNKKAIRQVVKVVADVVKAVGNAPASISIEFARNEDRNKELKNSRRHSIEKLYHETAEKLVKQTNLLEELGNVKDLNDRYYLYFTQAGRDMYDGTPINIDEISTHYEIDHILPQSFLKDNSLDNRVLVKKSENAAKSDRVPAKLYGAKMRAFWKQLKESQLISNRKYLNLTTDPEQVDKYQMQGFVHRQLVETRQIIKLAANIFGSLYPDSAVIETRAELTKQLREKFSLYKVRDVNDYHHAVDAYLTAFAGHYLYQRYPKLRPMFVYGDYAKIYADDLKRLRSVNLFHDLEKDQYNSGTAVNPETKEKIVDVDWLSDYVSKIQHFKYMLISKAVYTQHGQLYGATILPVAQVDKISAPIGIKDDKPVDIYGAYTNEVAAYMAIVRVNGKKPKYKVVSVPVRMLQRLKMAEQKGHDQYMQTLHDVLLRNFTSLKKNRKTGLKEAVVKDFDVLVPCVRYNQLVIDGDTKFTLGSATYQHNAKQLVLCNHSLETLANNFEYVRKHPDEADERMIMLYDDILDQVNHYFTLYDKNKFREKLNAGRDKYLKLPTFSQFENNKKTAIGKSEAIINILRGLHANAAITNLKCLGVSTPFGQLQSPSGIELSENAKLVYQSPTGLFSREVLLKDL</sequence>
<evidence type="ECO:0000256" key="11">
    <source>
        <dbReference type="ARBA" id="ARBA00023211"/>
    </source>
</evidence>
<dbReference type="OrthoDB" id="9757607at2"/>
<dbReference type="NCBIfam" id="TIGR01865">
    <property type="entry name" value="cas_Csn1"/>
    <property type="match status" value="1"/>
</dbReference>
<dbReference type="GO" id="GO:0046872">
    <property type="term" value="F:metal ion binding"/>
    <property type="evidence" value="ECO:0007669"/>
    <property type="project" value="UniProtKB-UniRule"/>
</dbReference>
<evidence type="ECO:0000256" key="1">
    <source>
        <dbReference type="ARBA" id="ARBA00001946"/>
    </source>
</evidence>
<dbReference type="InterPro" id="IPR036397">
    <property type="entry name" value="RNaseH_sf"/>
</dbReference>
<protein>
    <recommendedName>
        <fullName evidence="13">CRISPR-associated endonuclease Cas9</fullName>
        <ecNumber evidence="13">3.1.-.-</ecNumber>
    </recommendedName>
</protein>
<dbReference type="Pfam" id="PF13395">
    <property type="entry name" value="HNH_4"/>
    <property type="match status" value="1"/>
</dbReference>
<dbReference type="STRING" id="1130798.LBLM1_07020"/>
<comment type="similarity">
    <text evidence="13">Belongs to the CRISPR-associated Cas9 family.</text>
</comment>
<evidence type="ECO:0000256" key="13">
    <source>
        <dbReference type="HAMAP-Rule" id="MF_01480"/>
    </source>
</evidence>
<evidence type="ECO:0000313" key="16">
    <source>
        <dbReference type="Proteomes" id="UP000003645"/>
    </source>
</evidence>
<dbReference type="Pfam" id="PF16595">
    <property type="entry name" value="Cas9_PI"/>
    <property type="match status" value="1"/>
</dbReference>
<keyword evidence="11" id="KW-0464">Manganese</keyword>
<evidence type="ECO:0000256" key="2">
    <source>
        <dbReference type="ARBA" id="ARBA00005244"/>
    </source>
</evidence>
<keyword evidence="8 13" id="KW-0694">RNA-binding</keyword>
<dbReference type="GO" id="GO:0051607">
    <property type="term" value="P:defense response to virus"/>
    <property type="evidence" value="ECO:0007669"/>
    <property type="project" value="UniProtKB-UniRule"/>
</dbReference>
<dbReference type="InterPro" id="IPR028629">
    <property type="entry name" value="Cas9"/>
</dbReference>
<comment type="domain">
    <text evidence="13">Has 2 endonuclease domains. The discontinuous RuvC-like domain cleaves the target DNA noncomplementary to crRNA while the HNH nuclease domain cleaves the target DNA complementary to crRNA.</text>
</comment>
<dbReference type="Pfam" id="PF16592">
    <property type="entry name" value="Cas9_REC"/>
    <property type="match status" value="1"/>
</dbReference>
<dbReference type="RefSeq" id="WP_039945658.1">
    <property type="nucleotide sequence ID" value="NZ_CP011013.1"/>
</dbReference>
<dbReference type="InterPro" id="IPR033114">
    <property type="entry name" value="HNH_CAS9"/>
</dbReference>
<keyword evidence="7" id="KW-0460">Magnesium</keyword>
<comment type="caution">
    <text evidence="13">Lacks conserved residue(s) required for the propagation of feature annotation.</text>
</comment>
<comment type="function">
    <text evidence="13">CRISPR (clustered regularly interspaced short palindromic repeat) is an adaptive immune system that provides protection against mobile genetic elements (viruses, transposable elements and conjugative plasmids). CRISPR clusters contain spacers, sequences complementary to antecedent mobile elements, and target invading nucleic acids. CRISPR clusters are transcribed and processed into CRISPR RNA (crRNA). In type II CRISPR systems correct processing of pre-crRNA requires a trans-encoded small RNA (tracrRNA), endogenous ribonuclease 3 (rnc) and this protein. The tracrRNA serves as a guide for ribonuclease 3-aided processing of pre-crRNA. Subsequently Cas9/crRNA/tracrRNA endonucleolytically cleaves linear or circular dsDNA target complementary to the spacer; Cas9 is inactive in the absence of the 2 guide RNAs (gRNA). Cas9 recognizes the protospacer adjacent motif (PAM) in the CRISPR repeat sequences to help distinguish self versus nonself, as targets within the bacterial CRISPR locus do not have PAMs. PAM recognition is also required for catalytic activity.</text>
</comment>
<dbReference type="GO" id="GO:0004519">
    <property type="term" value="F:endonuclease activity"/>
    <property type="evidence" value="ECO:0007669"/>
    <property type="project" value="UniProtKB-UniRule"/>
</dbReference>
<evidence type="ECO:0000256" key="5">
    <source>
        <dbReference type="ARBA" id="ARBA00022759"/>
    </source>
</evidence>
<keyword evidence="9 13" id="KW-0051">Antiviral defense</keyword>
<dbReference type="Proteomes" id="UP000003645">
    <property type="component" value="Chromosome"/>
</dbReference>
<keyword evidence="4" id="KW-0479">Metal-binding</keyword>
<evidence type="ECO:0000256" key="3">
    <source>
        <dbReference type="ARBA" id="ARBA00022722"/>
    </source>
</evidence>
<dbReference type="Gene3D" id="3.30.420.10">
    <property type="entry name" value="Ribonuclease H-like superfamily/Ribonuclease H"/>
    <property type="match status" value="1"/>
</dbReference>
<accession>A0A0D4CLL6</accession>
<comment type="similarity">
    <text evidence="2">Belongs to the CRISPR-associated protein Cas9 family. Subtype II-A subfamily.</text>
</comment>
<keyword evidence="3 13" id="KW-0540">Nuclease</keyword>
<keyword evidence="5 13" id="KW-0255">Endonuclease</keyword>
<dbReference type="HOGENOM" id="CLU_005604_0_0_9"/>
<evidence type="ECO:0000259" key="14">
    <source>
        <dbReference type="PROSITE" id="PS51749"/>
    </source>
</evidence>
<dbReference type="InterPro" id="IPR032237">
    <property type="entry name" value="Cas9_PI"/>
</dbReference>
<feature type="active site" description="For RuvC-like nuclease domain" evidence="13">
    <location>
        <position position="16"/>
    </location>
</feature>
<dbReference type="InterPro" id="IPR032239">
    <property type="entry name" value="Cas9-BH"/>
</dbReference>
<dbReference type="InterPro" id="IPR003615">
    <property type="entry name" value="HNH_nuc"/>
</dbReference>
<evidence type="ECO:0000256" key="4">
    <source>
        <dbReference type="ARBA" id="ARBA00022723"/>
    </source>
</evidence>
<feature type="domain" description="HNH Cas9-type" evidence="14">
    <location>
        <begin position="795"/>
        <end position="958"/>
    </location>
</feature>
<dbReference type="GO" id="GO:0003723">
    <property type="term" value="F:RNA binding"/>
    <property type="evidence" value="ECO:0007669"/>
    <property type="project" value="UniProtKB-UniRule"/>
</dbReference>
<dbReference type="KEGG" id="lmu:LBLM1_07020"/>
<dbReference type="Pfam" id="PF22702">
    <property type="entry name" value="Cas9_RuvC"/>
    <property type="match status" value="1"/>
</dbReference>
<evidence type="ECO:0000256" key="7">
    <source>
        <dbReference type="ARBA" id="ARBA00022842"/>
    </source>
</evidence>
<organism evidence="15 16">
    <name type="scientific">Limosilactobacillus mucosae LM1</name>
    <dbReference type="NCBI Taxonomy" id="1130798"/>
    <lineage>
        <taxon>Bacteria</taxon>
        <taxon>Bacillati</taxon>
        <taxon>Bacillota</taxon>
        <taxon>Bacilli</taxon>
        <taxon>Lactobacillales</taxon>
        <taxon>Lactobacillaceae</taxon>
        <taxon>Limosilactobacillus</taxon>
    </lineage>
</organism>
<gene>
    <name evidence="13" type="primary">cas9</name>
    <name evidence="15" type="ORF">LBLM1_07020</name>
</gene>
<dbReference type="InterPro" id="IPR032240">
    <property type="entry name" value="Cas9_REC"/>
</dbReference>
<dbReference type="HAMAP" id="MF_01480">
    <property type="entry name" value="Cas9"/>
    <property type="match status" value="1"/>
</dbReference>
<dbReference type="EC" id="3.1.-.-" evidence="13"/>
<evidence type="ECO:0000313" key="15">
    <source>
        <dbReference type="EMBL" id="AJT50776.1"/>
    </source>
</evidence>
<evidence type="ECO:0000256" key="9">
    <source>
        <dbReference type="ARBA" id="ARBA00023118"/>
    </source>
</evidence>
<keyword evidence="10 13" id="KW-0238">DNA-binding</keyword>
<reference evidence="15 16" key="1">
    <citation type="journal article" date="2012" name="J. Bacteriol.">
        <title>Genome sequence of Lactobacillus mucosae LM1, isolated from piglet feces.</title>
        <authorList>
            <person name="Lee J.H."/>
            <person name="Valeriano V.D."/>
            <person name="Shin Y.R."/>
            <person name="Chae J.P."/>
            <person name="Kim G.B."/>
            <person name="Ham J.S."/>
            <person name="Chun J."/>
            <person name="Kang D.K."/>
        </authorList>
    </citation>
    <scope>NUCLEOTIDE SEQUENCE [LARGE SCALE GENOMIC DNA]</scope>
    <source>
        <strain evidence="15 16">LM1</strain>
    </source>
</reference>
<feature type="active site" description="Proton acceptor for HNH nuclease domain" evidence="13">
    <location>
        <position position="878"/>
    </location>
</feature>
<dbReference type="GO" id="GO:0043571">
    <property type="term" value="P:maintenance of CRISPR repeat elements"/>
    <property type="evidence" value="ECO:0007669"/>
    <property type="project" value="UniProtKB-UniRule"/>
</dbReference>